<dbReference type="GO" id="GO:0005737">
    <property type="term" value="C:cytoplasm"/>
    <property type="evidence" value="ECO:0007669"/>
    <property type="project" value="InterPro"/>
</dbReference>
<evidence type="ECO:0000256" key="6">
    <source>
        <dbReference type="ARBA" id="ARBA00022670"/>
    </source>
</evidence>
<dbReference type="EMBL" id="JALJOR010000008">
    <property type="protein sequence ID" value="KAK9812763.1"/>
    <property type="molecule type" value="Genomic_DNA"/>
</dbReference>
<keyword evidence="7" id="KW-0378">Hydrolase</keyword>
<keyword evidence="5" id="KW-0031">Aminopeptidase</keyword>
<dbReference type="Pfam" id="PF00883">
    <property type="entry name" value="Peptidase_M17"/>
    <property type="match status" value="1"/>
</dbReference>
<dbReference type="InterPro" id="IPR011356">
    <property type="entry name" value="Leucine_aapep/pepB"/>
</dbReference>
<gene>
    <name evidence="9" type="ORF">WJX72_003306</name>
</gene>
<keyword evidence="6" id="KW-0645">Protease</keyword>
<evidence type="ECO:0000256" key="2">
    <source>
        <dbReference type="ARBA" id="ARBA00001585"/>
    </source>
</evidence>
<evidence type="ECO:0000313" key="9">
    <source>
        <dbReference type="EMBL" id="KAK9812763.1"/>
    </source>
</evidence>
<dbReference type="Pfam" id="PF02789">
    <property type="entry name" value="Peptidase_M17_N"/>
    <property type="match status" value="1"/>
</dbReference>
<dbReference type="GO" id="GO:0070006">
    <property type="term" value="F:metalloaminopeptidase activity"/>
    <property type="evidence" value="ECO:0007669"/>
    <property type="project" value="InterPro"/>
</dbReference>
<protein>
    <recommendedName>
        <fullName evidence="8">Cytosol aminopeptidase domain-containing protein</fullName>
    </recommendedName>
</protein>
<evidence type="ECO:0000313" key="10">
    <source>
        <dbReference type="Proteomes" id="UP001489004"/>
    </source>
</evidence>
<dbReference type="SUPFAM" id="SSF52949">
    <property type="entry name" value="Macro domain-like"/>
    <property type="match status" value="1"/>
</dbReference>
<dbReference type="PROSITE" id="PS00631">
    <property type="entry name" value="CYTOSOL_AP"/>
    <property type="match status" value="1"/>
</dbReference>
<evidence type="ECO:0000256" key="5">
    <source>
        <dbReference type="ARBA" id="ARBA00022438"/>
    </source>
</evidence>
<proteinExistence type="inferred from homology"/>
<evidence type="ECO:0000259" key="8">
    <source>
        <dbReference type="PROSITE" id="PS00631"/>
    </source>
</evidence>
<dbReference type="GO" id="GO:0030145">
    <property type="term" value="F:manganese ion binding"/>
    <property type="evidence" value="ECO:0007669"/>
    <property type="project" value="InterPro"/>
</dbReference>
<evidence type="ECO:0000256" key="3">
    <source>
        <dbReference type="ARBA" id="ARBA00009528"/>
    </source>
</evidence>
<evidence type="ECO:0000256" key="1">
    <source>
        <dbReference type="ARBA" id="ARBA00000135"/>
    </source>
</evidence>
<dbReference type="GO" id="GO:0006508">
    <property type="term" value="P:proteolysis"/>
    <property type="evidence" value="ECO:0007669"/>
    <property type="project" value="UniProtKB-KW"/>
</dbReference>
<reference evidence="9 10" key="1">
    <citation type="journal article" date="2024" name="Nat. Commun.">
        <title>Phylogenomics reveals the evolutionary origins of lichenization in chlorophyte algae.</title>
        <authorList>
            <person name="Puginier C."/>
            <person name="Libourel C."/>
            <person name="Otte J."/>
            <person name="Skaloud P."/>
            <person name="Haon M."/>
            <person name="Grisel S."/>
            <person name="Petersen M."/>
            <person name="Berrin J.G."/>
            <person name="Delaux P.M."/>
            <person name="Dal Grande F."/>
            <person name="Keller J."/>
        </authorList>
    </citation>
    <scope>NUCLEOTIDE SEQUENCE [LARGE SCALE GENOMIC DNA]</scope>
    <source>
        <strain evidence="9 10">SAG 2043</strain>
    </source>
</reference>
<dbReference type="HAMAP" id="MF_00181">
    <property type="entry name" value="Cytosol_peptidase_M17"/>
    <property type="match status" value="1"/>
</dbReference>
<comment type="catalytic activity">
    <reaction evidence="2">
        <text>Release of N-terminal proline from a peptide.</text>
        <dbReference type="EC" id="3.4.11.5"/>
    </reaction>
</comment>
<dbReference type="InterPro" id="IPR008283">
    <property type="entry name" value="Peptidase_M17_N"/>
</dbReference>
<dbReference type="InterPro" id="IPR023042">
    <property type="entry name" value="Peptidase_M17_leu_NH2_pept"/>
</dbReference>
<evidence type="ECO:0000256" key="4">
    <source>
        <dbReference type="ARBA" id="ARBA00011867"/>
    </source>
</evidence>
<evidence type="ECO:0000256" key="7">
    <source>
        <dbReference type="ARBA" id="ARBA00022801"/>
    </source>
</evidence>
<dbReference type="AlphaFoldDB" id="A0AAW1PS06"/>
<dbReference type="SUPFAM" id="SSF53187">
    <property type="entry name" value="Zn-dependent exopeptidases"/>
    <property type="match status" value="1"/>
</dbReference>
<organism evidence="9 10">
    <name type="scientific">[Myrmecia] bisecta</name>
    <dbReference type="NCBI Taxonomy" id="41462"/>
    <lineage>
        <taxon>Eukaryota</taxon>
        <taxon>Viridiplantae</taxon>
        <taxon>Chlorophyta</taxon>
        <taxon>core chlorophytes</taxon>
        <taxon>Trebouxiophyceae</taxon>
        <taxon>Trebouxiales</taxon>
        <taxon>Trebouxiaceae</taxon>
        <taxon>Myrmecia</taxon>
    </lineage>
</organism>
<sequence length="597" mass="62728">MAAIAGRCTPSCTRFAAACSRGCRLSRQAGQLFSSRLVSSSFRGQPVPQCRVISEWPLRWQTRSRSFATKAMAATNQVAFYPEKYPSVVPAGGDAASWQGDLLAIGVFEDALATTDNKTSIKSEELRQLDQQYGGLISELIEHAEFKGKPGSSSFARAGGKARFLGIVGLGPAAKAAPTSKWGPTPFQSFGSALATAAKTHKAKTAAAHIVCGDALSAETKVAAVGKIALGAVLGAYEATRFKEKGKPSPLEAVEVLNLGSDASAAAAAEQGLGFAKGTLLTRYLVEAPPNICTPAHLAEAAQSIADSAPDVFKLQILEREDCEKLNMGCYLGVAECAHNPPKFIHLTYTPKGGNVKRRVGLVGKGLTFDSGGYNLKVGGMIEMMKFDMGGAGAVLGAAKILSHIQPEGVEVHFISAACENMIDGKGMRPGDILTASNGKTVEVNNTDAEGRLTLADALLYAQNQAKVERVIDIATLTGACMVALGQGIAGVFTPNDDIAGAIQDASVTTGEKLWRMPFEDSYWECMKSPIADMKNAGNRYAGAITAALFLEKFVDTDKVQWAHIDIAGPAWDDKLGGATGFGAQTLAQWAISQGQA</sequence>
<comment type="caution">
    <text evidence="9">The sequence shown here is derived from an EMBL/GenBank/DDBJ whole genome shotgun (WGS) entry which is preliminary data.</text>
</comment>
<comment type="similarity">
    <text evidence="3">Belongs to the peptidase M17 family.</text>
</comment>
<dbReference type="Gene3D" id="3.40.220.10">
    <property type="entry name" value="Leucine Aminopeptidase, subunit E, domain 1"/>
    <property type="match status" value="1"/>
</dbReference>
<dbReference type="Proteomes" id="UP001489004">
    <property type="component" value="Unassembled WGS sequence"/>
</dbReference>
<dbReference type="PANTHER" id="PTHR11963">
    <property type="entry name" value="LEUCINE AMINOPEPTIDASE-RELATED"/>
    <property type="match status" value="1"/>
</dbReference>
<keyword evidence="10" id="KW-1185">Reference proteome</keyword>
<dbReference type="Gene3D" id="3.40.630.10">
    <property type="entry name" value="Zn peptidases"/>
    <property type="match status" value="1"/>
</dbReference>
<dbReference type="NCBIfam" id="NF002076">
    <property type="entry name" value="PRK00913.2-3"/>
    <property type="match status" value="1"/>
</dbReference>
<feature type="domain" description="Cytosol aminopeptidase" evidence="8">
    <location>
        <begin position="446"/>
        <end position="453"/>
    </location>
</feature>
<dbReference type="CDD" id="cd00433">
    <property type="entry name" value="Peptidase_M17"/>
    <property type="match status" value="1"/>
</dbReference>
<name>A0AAW1PS06_9CHLO</name>
<dbReference type="InterPro" id="IPR000819">
    <property type="entry name" value="Peptidase_M17_C"/>
</dbReference>
<dbReference type="PRINTS" id="PR00481">
    <property type="entry name" value="LAMNOPPTDASE"/>
</dbReference>
<dbReference type="PANTHER" id="PTHR11963:SF23">
    <property type="entry name" value="CYTOSOL AMINOPEPTIDASE"/>
    <property type="match status" value="1"/>
</dbReference>
<comment type="catalytic activity">
    <reaction evidence="1">
        <text>Release of an N-terminal amino acid, Xaa-|-Yaa-, in which Xaa is preferably Leu, but may be other amino acids including Pro although not Arg or Lys, and Yaa may be Pro. Amino acid amides and methyl esters are also readily hydrolyzed, but rates on arylamides are exceedingly low.</text>
        <dbReference type="EC" id="3.4.11.1"/>
    </reaction>
</comment>
<accession>A0AAW1PS06</accession>
<dbReference type="InterPro" id="IPR043472">
    <property type="entry name" value="Macro_dom-like"/>
</dbReference>
<comment type="subunit">
    <text evidence="4">Homohexamer (dimer of homotrimers).</text>
</comment>